<name>A0A0R1TY73_9LACO</name>
<evidence type="ECO:0000313" key="2">
    <source>
        <dbReference type="EMBL" id="KRL83994.1"/>
    </source>
</evidence>
<dbReference type="eggNOG" id="ENOG5032TN4">
    <property type="taxonomic scope" value="Bacteria"/>
</dbReference>
<dbReference type="AlphaFoldDB" id="A0A0R1TY73"/>
<dbReference type="InterPro" id="IPR022345">
    <property type="entry name" value="Phage_69_Orf23_MTP"/>
</dbReference>
<dbReference type="Proteomes" id="UP000051324">
    <property type="component" value="Unassembled WGS sequence"/>
</dbReference>
<gene>
    <name evidence="2" type="ORF">FC32_GL001265</name>
</gene>
<proteinExistence type="predicted"/>
<evidence type="ECO:0000256" key="1">
    <source>
        <dbReference type="SAM" id="MobiDB-lite"/>
    </source>
</evidence>
<feature type="region of interest" description="Disordered" evidence="1">
    <location>
        <begin position="35"/>
        <end position="58"/>
    </location>
</feature>
<dbReference type="RefSeq" id="WP_025087906.1">
    <property type="nucleotide sequence ID" value="NZ_AZFT01000053.1"/>
</dbReference>
<evidence type="ECO:0008006" key="4">
    <source>
        <dbReference type="Google" id="ProtNLM"/>
    </source>
</evidence>
<dbReference type="InterPro" id="IPR011855">
    <property type="entry name" value="Phgtail_TP901_1"/>
</dbReference>
<dbReference type="OrthoDB" id="2314764at2"/>
<protein>
    <recommendedName>
        <fullName evidence="4">Phage major tail protein, TP901-1 family</fullName>
    </recommendedName>
</protein>
<comment type="caution">
    <text evidence="2">The sequence shown here is derived from an EMBL/GenBank/DDBJ whole genome shotgun (WGS) entry which is preliminary data.</text>
</comment>
<dbReference type="EMBL" id="AZFT01000053">
    <property type="protein sequence ID" value="KRL83994.1"/>
    <property type="molecule type" value="Genomic_DNA"/>
</dbReference>
<dbReference type="NCBIfam" id="TIGR02126">
    <property type="entry name" value="phgtail_TP901_1"/>
    <property type="match status" value="1"/>
</dbReference>
<keyword evidence="3" id="KW-1185">Reference proteome</keyword>
<accession>A0A0R1TY73</accession>
<reference evidence="2 3" key="1">
    <citation type="journal article" date="2015" name="Genome Announc.">
        <title>Expanding the biotechnology potential of lactobacilli through comparative genomics of 213 strains and associated genera.</title>
        <authorList>
            <person name="Sun Z."/>
            <person name="Harris H.M."/>
            <person name="McCann A."/>
            <person name="Guo C."/>
            <person name="Argimon S."/>
            <person name="Zhang W."/>
            <person name="Yang X."/>
            <person name="Jeffery I.B."/>
            <person name="Cooney J.C."/>
            <person name="Kagawa T.F."/>
            <person name="Liu W."/>
            <person name="Song Y."/>
            <person name="Salvetti E."/>
            <person name="Wrobel A."/>
            <person name="Rasinkangas P."/>
            <person name="Parkhill J."/>
            <person name="Rea M.C."/>
            <person name="O'Sullivan O."/>
            <person name="Ritari J."/>
            <person name="Douillard F.P."/>
            <person name="Paul Ross R."/>
            <person name="Yang R."/>
            <person name="Briner A.E."/>
            <person name="Felis G.E."/>
            <person name="de Vos W.M."/>
            <person name="Barrangou R."/>
            <person name="Klaenhammer T.R."/>
            <person name="Caufield P.W."/>
            <person name="Cui Y."/>
            <person name="Zhang H."/>
            <person name="O'Toole P.W."/>
        </authorList>
    </citation>
    <scope>NUCLEOTIDE SEQUENCE [LARGE SCALE GENOMIC DNA]</scope>
    <source>
        <strain evidence="2 3">DSM 16634</strain>
    </source>
</reference>
<dbReference type="PRINTS" id="PR01997">
    <property type="entry name" value="MTP2FAMILY"/>
</dbReference>
<dbReference type="Pfam" id="PF06199">
    <property type="entry name" value="Phage_tail_2"/>
    <property type="match status" value="1"/>
</dbReference>
<evidence type="ECO:0000313" key="3">
    <source>
        <dbReference type="Proteomes" id="UP000051324"/>
    </source>
</evidence>
<dbReference type="PATRIC" id="fig|1423724.4.peg.1321"/>
<sequence>MAENIKTLHGKDTFLFVRKLKDAKTSEGKLIPFQTSLSFGPSRDSDTTQTKSGPVTTAGGIETDLSVEFINNTSAIVDALQDSLFDGDKLEFWIIYTGRKNAQGQYFSFYGRAIVSEDSNDNDADDLSTREVSFGVDGTPKRGWTTLPQSAQEAIEYVYRGLEALGDKETTGTAWKDADAGINSEE</sequence>
<dbReference type="STRING" id="1423724.FC32_GL001265"/>
<organism evidence="2 3">
    <name type="scientific">Ligilactobacillus apodemi DSM 16634 = JCM 16172</name>
    <dbReference type="NCBI Taxonomy" id="1423724"/>
    <lineage>
        <taxon>Bacteria</taxon>
        <taxon>Bacillati</taxon>
        <taxon>Bacillota</taxon>
        <taxon>Bacilli</taxon>
        <taxon>Lactobacillales</taxon>
        <taxon>Lactobacillaceae</taxon>
        <taxon>Ligilactobacillus</taxon>
    </lineage>
</organism>